<accession>A0ABP9SRX5</accession>
<protein>
    <submittedName>
        <fullName evidence="4">Hydantoinase/oxoprolinase family protein</fullName>
    </submittedName>
</protein>
<comment type="caution">
    <text evidence="4">The sequence shown here is derived from an EMBL/GenBank/DDBJ whole genome shotgun (WGS) entry which is preliminary data.</text>
</comment>
<dbReference type="InterPro" id="IPR008040">
    <property type="entry name" value="Hydant_A_N"/>
</dbReference>
<proteinExistence type="predicted"/>
<dbReference type="EMBL" id="BAABJQ010000040">
    <property type="protein sequence ID" value="GAA5199985.1"/>
    <property type="molecule type" value="Genomic_DNA"/>
</dbReference>
<dbReference type="RefSeq" id="WP_345638235.1">
    <property type="nucleotide sequence ID" value="NZ_BAABJQ010000040.1"/>
</dbReference>
<dbReference type="InterPro" id="IPR002821">
    <property type="entry name" value="Hydantoinase_A"/>
</dbReference>
<name>A0ABP9SRX5_9ACTN</name>
<evidence type="ECO:0000259" key="1">
    <source>
        <dbReference type="Pfam" id="PF01968"/>
    </source>
</evidence>
<dbReference type="SUPFAM" id="SSF53067">
    <property type="entry name" value="Actin-like ATPase domain"/>
    <property type="match status" value="1"/>
</dbReference>
<feature type="domain" description="Acetophenone carboxylase-like C-terminal" evidence="3">
    <location>
        <begin position="513"/>
        <end position="681"/>
    </location>
</feature>
<dbReference type="Pfam" id="PF19278">
    <property type="entry name" value="Hydant_A_C"/>
    <property type="match status" value="1"/>
</dbReference>
<dbReference type="InterPro" id="IPR043129">
    <property type="entry name" value="ATPase_NBD"/>
</dbReference>
<gene>
    <name evidence="4" type="ORF">GCM10023322_76850</name>
</gene>
<dbReference type="Pfam" id="PF05378">
    <property type="entry name" value="Hydant_A_N"/>
    <property type="match status" value="1"/>
</dbReference>
<reference evidence="5" key="1">
    <citation type="journal article" date="2019" name="Int. J. Syst. Evol. Microbiol.">
        <title>The Global Catalogue of Microorganisms (GCM) 10K type strain sequencing project: providing services to taxonomists for standard genome sequencing and annotation.</title>
        <authorList>
            <consortium name="The Broad Institute Genomics Platform"/>
            <consortium name="The Broad Institute Genome Sequencing Center for Infectious Disease"/>
            <person name="Wu L."/>
            <person name="Ma J."/>
        </authorList>
    </citation>
    <scope>NUCLEOTIDE SEQUENCE [LARGE SCALE GENOMIC DNA]</scope>
    <source>
        <strain evidence="5">JCM 18304</strain>
    </source>
</reference>
<feature type="domain" description="Hydantoinase/oxoprolinase N-terminal" evidence="2">
    <location>
        <begin position="7"/>
        <end position="187"/>
    </location>
</feature>
<organism evidence="4 5">
    <name type="scientific">Rugosimonospora acidiphila</name>
    <dbReference type="NCBI Taxonomy" id="556531"/>
    <lineage>
        <taxon>Bacteria</taxon>
        <taxon>Bacillati</taxon>
        <taxon>Actinomycetota</taxon>
        <taxon>Actinomycetes</taxon>
        <taxon>Micromonosporales</taxon>
        <taxon>Micromonosporaceae</taxon>
        <taxon>Rugosimonospora</taxon>
    </lineage>
</organism>
<evidence type="ECO:0000259" key="2">
    <source>
        <dbReference type="Pfam" id="PF05378"/>
    </source>
</evidence>
<sequence>MGRNRWRVGVDVGGTFTDVAVLDRDTSRVEILKVPTTPADPSIGVLNGMARASEVIEGFEVADVADFLHGTTITTNALIQRTFRPCALLVTEGMRGSVSVQDQRRVGNTYDLRSGHPDSLVADDHVFEVPGRIGADAKIVRDLDRGAVIGIARRLRELDVRSVAVCLMFSFANPVHEQQVREILSAELPGVRVSLSSEVLPRIREWPRISTMLLGASLEPLLIDYISALATGLVERGLAYERLFLMESNGGLMPFSAVMAGGRAVHTLLSGPAAGVQAAISIARAAGRRDLLTVDVGGTSADIAFVRDGEALEVTEGELVGHQIYVPMLDLMTIGAGGGTLSQATPTGRLLVGPNSAGADPGPACYGRGGQVPTTTDADLVLGLLDPDYYLGGQMTVEADLATEAITKHVAEPLGLDPRAAAEATLQLNEVHMADAIKVFAAKRGVDLGDATLVACGGAGSLHACGVAAELGVRQVLVPPFPGAFSAVGLLTTDVIQDFVQTDITRLREGAQPAILAQFDALRERAVRSLVEQGFARDEIVCHREVDARYSGQGFELRLRLADVADQADLPAALTELFHAEHARIYGHAAESELVEVVSYRIRAVVELPTYELAVLPDGAVVDEPPRPPRRVYHRGGWTEAAVVRRATLAPGTERRGPVLIEQPDTTAFAPPGWVVRIDAYGNLLISDEGTQR</sequence>
<evidence type="ECO:0000259" key="3">
    <source>
        <dbReference type="Pfam" id="PF19278"/>
    </source>
</evidence>
<dbReference type="InterPro" id="IPR049517">
    <property type="entry name" value="ACX-like_C"/>
</dbReference>
<dbReference type="PANTHER" id="PTHR11365">
    <property type="entry name" value="5-OXOPROLINASE RELATED"/>
    <property type="match status" value="1"/>
</dbReference>
<keyword evidence="5" id="KW-1185">Reference proteome</keyword>
<dbReference type="Pfam" id="PF01968">
    <property type="entry name" value="Hydantoinase_A"/>
    <property type="match status" value="1"/>
</dbReference>
<feature type="domain" description="Hydantoinase A/oxoprolinase" evidence="1">
    <location>
        <begin position="208"/>
        <end position="498"/>
    </location>
</feature>
<dbReference type="PANTHER" id="PTHR11365:SF23">
    <property type="entry name" value="HYPOTHETICAL 5-OXOPROLINASE (EUROFUNG)-RELATED"/>
    <property type="match status" value="1"/>
</dbReference>
<dbReference type="InterPro" id="IPR045079">
    <property type="entry name" value="Oxoprolinase-like"/>
</dbReference>
<evidence type="ECO:0000313" key="4">
    <source>
        <dbReference type="EMBL" id="GAA5199985.1"/>
    </source>
</evidence>
<dbReference type="Proteomes" id="UP001501570">
    <property type="component" value="Unassembled WGS sequence"/>
</dbReference>
<evidence type="ECO:0000313" key="5">
    <source>
        <dbReference type="Proteomes" id="UP001501570"/>
    </source>
</evidence>